<feature type="transmembrane region" description="Helical" evidence="13">
    <location>
        <begin position="224"/>
        <end position="252"/>
    </location>
</feature>
<evidence type="ECO:0000259" key="14">
    <source>
        <dbReference type="PROSITE" id="PS50262"/>
    </source>
</evidence>
<dbReference type="GO" id="GO:0007606">
    <property type="term" value="P:sensory perception of chemical stimulus"/>
    <property type="evidence" value="ECO:0007669"/>
    <property type="project" value="UniProtKB-ARBA"/>
</dbReference>
<accession>A2RTT5</accession>
<keyword evidence="10 13" id="KW-0675">Receptor</keyword>
<dbReference type="Pfam" id="PF03402">
    <property type="entry name" value="V1R"/>
    <property type="match status" value="1"/>
</dbReference>
<keyword evidence="4 13" id="KW-1003">Cell membrane</keyword>
<evidence type="ECO:0000256" key="2">
    <source>
        <dbReference type="ARBA" id="ARBA00004651"/>
    </source>
</evidence>
<dbReference type="STRING" id="10090.ENSMUSP00000157872"/>
<dbReference type="HOGENOM" id="CLU_058641_1_0_1"/>
<comment type="similarity">
    <text evidence="3 13">Belongs to the G-protein coupled receptor 1 family.</text>
</comment>
<evidence type="ECO:0000256" key="9">
    <source>
        <dbReference type="ARBA" id="ARBA00023136"/>
    </source>
</evidence>
<reference evidence="16 18" key="2">
    <citation type="journal article" date="2009" name="PLoS Biol.">
        <title>Lineage-specific biology revealed by a finished genome assembly of the mouse.</title>
        <authorList>
            <consortium name="Mouse Genome Sequencing Consortium"/>
            <person name="Church D.M."/>
            <person name="Goodstadt L."/>
            <person name="Hillier L.W."/>
            <person name="Zody M.C."/>
            <person name="Goldstein S."/>
            <person name="She X."/>
            <person name="Bult C.J."/>
            <person name="Agarwala R."/>
            <person name="Cherry J.L."/>
            <person name="DiCuccio M."/>
            <person name="Hlavina W."/>
            <person name="Kapustin Y."/>
            <person name="Meric P."/>
            <person name="Maglott D."/>
            <person name="Birtle Z."/>
            <person name="Marques A.C."/>
            <person name="Graves T."/>
            <person name="Zhou S."/>
            <person name="Teague B."/>
            <person name="Potamousis K."/>
            <person name="Churas C."/>
            <person name="Place M."/>
            <person name="Herschleb J."/>
            <person name="Runnheim R."/>
            <person name="Forrest D."/>
            <person name="Amos-Landgraf J."/>
            <person name="Schwartz D.C."/>
            <person name="Cheng Z."/>
            <person name="Lindblad-Toh K."/>
            <person name="Eichler E.E."/>
            <person name="Ponting C.P."/>
        </authorList>
    </citation>
    <scope>NUCLEOTIDE SEQUENCE [LARGE SCALE GENOMIC DNA]</scope>
    <source>
        <strain evidence="16 18">C57BL/6J</strain>
    </source>
</reference>
<dbReference type="GO" id="GO:0005550">
    <property type="term" value="F:pheromone binding"/>
    <property type="evidence" value="ECO:0000250"/>
    <property type="project" value="MGI"/>
</dbReference>
<dbReference type="AlphaFoldDB" id="A2RTT5"/>
<evidence type="ECO:0000256" key="1">
    <source>
        <dbReference type="ARBA" id="ARBA00003878"/>
    </source>
</evidence>
<evidence type="ECO:0000256" key="13">
    <source>
        <dbReference type="RuleBase" id="RU364061"/>
    </source>
</evidence>
<dbReference type="Gene3D" id="1.20.1070.10">
    <property type="entry name" value="Rhodopsin 7-helix transmembrane proteins"/>
    <property type="match status" value="1"/>
</dbReference>
<evidence type="ECO:0000256" key="3">
    <source>
        <dbReference type="ARBA" id="ARBA00010663"/>
    </source>
</evidence>
<organism evidence="15">
    <name type="scientific">Mus musculus</name>
    <name type="common">Mouse</name>
    <dbReference type="NCBI Taxonomy" id="10090"/>
    <lineage>
        <taxon>Eukaryota</taxon>
        <taxon>Metazoa</taxon>
        <taxon>Chordata</taxon>
        <taxon>Craniata</taxon>
        <taxon>Vertebrata</taxon>
        <taxon>Euteleostomi</taxon>
        <taxon>Mammalia</taxon>
        <taxon>Eutheria</taxon>
        <taxon>Euarchontoglires</taxon>
        <taxon>Glires</taxon>
        <taxon>Rodentia</taxon>
        <taxon>Myomorpha</taxon>
        <taxon>Muroidea</taxon>
        <taxon>Muridae</taxon>
        <taxon>Murinae</taxon>
        <taxon>Mus</taxon>
        <taxon>Mus</taxon>
    </lineage>
</organism>
<feature type="transmembrane region" description="Helical" evidence="13">
    <location>
        <begin position="280"/>
        <end position="304"/>
    </location>
</feature>
<dbReference type="RefSeq" id="NP_598954.2">
    <property type="nucleotide sequence ID" value="NM_134193.2"/>
</dbReference>
<dbReference type="VEuPathDB" id="HostDB:ENSMUSG00000062165"/>
<dbReference type="GeneID" id="171227"/>
<gene>
    <name evidence="16 17" type="primary">Vmn1r232</name>
    <name evidence="15" type="synonym">V1re4</name>
</gene>
<keyword evidence="12 13" id="KW-0807">Transducer</keyword>
<dbReference type="SMR" id="A2RTT5"/>
<evidence type="ECO:0000256" key="5">
    <source>
        <dbReference type="ARBA" id="ARBA00022507"/>
    </source>
</evidence>
<dbReference type="Ensembl" id="ENSMUST00000077001.3">
    <property type="protein sequence ID" value="ENSMUSP00000076261.3"/>
    <property type="gene ID" value="ENSMUSG00000062165.4"/>
</dbReference>
<name>A2RTT5_MOUSE</name>
<evidence type="ECO:0000313" key="15">
    <source>
        <dbReference type="EMBL" id="AAI32632.1"/>
    </source>
</evidence>
<reference evidence="16" key="3">
    <citation type="journal article" date="2011" name="PLoS Biol.">
        <title>Modernizing reference genome assemblies.</title>
        <authorList>
            <person name="Church D.M."/>
            <person name="Schneider V.A."/>
            <person name="Graves T."/>
            <person name="Auger K."/>
            <person name="Cunningham F."/>
            <person name="Bouk N."/>
            <person name="Chen H.C."/>
            <person name="Agarwala R."/>
            <person name="McLaren W.M."/>
            <person name="Ritchie G.R."/>
            <person name="Albracht D."/>
            <person name="Kremitzki M."/>
            <person name="Rock S."/>
            <person name="Kotkiewicz H."/>
            <person name="Kremitzki C."/>
            <person name="Wollam A."/>
            <person name="Trani L."/>
            <person name="Fulton L."/>
            <person name="Fulton R."/>
            <person name="Matthews L."/>
            <person name="Whitehead S."/>
            <person name="Chow W."/>
            <person name="Torrance J."/>
            <person name="Dunn M."/>
            <person name="Harden G."/>
            <person name="Threadgold G."/>
            <person name="Wood J."/>
            <person name="Collins J."/>
            <person name="Heath P."/>
            <person name="Griffiths G."/>
            <person name="Pelan S."/>
            <person name="Grafham D."/>
            <person name="Eichler E.E."/>
            <person name="Weinstock G."/>
            <person name="Mardis E.R."/>
            <person name="Wilson R.K."/>
            <person name="Howe K."/>
            <person name="Flicek P."/>
            <person name="Hubbard T."/>
        </authorList>
    </citation>
    <scope>NUCLEOTIDE SEQUENCE [LARGE SCALE GENOMIC DNA]</scope>
    <source>
        <strain evidence="16">C57BL/6J</strain>
    </source>
</reference>
<feature type="transmembrane region" description="Helical" evidence="13">
    <location>
        <begin position="51"/>
        <end position="79"/>
    </location>
</feature>
<sequence>MLCDLEIGSTVILAHTCPNLENLLQYIVHKCDYYHNLKEKTLNDLMESRNMAIGVGLSLQSILGILGNFSLLFYYLILYYKEHTLKIRDMILVHVLTSNSLIIISKGFPQIMGAFGWNQLFNDVGCKLILYVQRLSRNMSIITTCLLSVFQAITISPRNSHWKKFKVKSTKFMGLPISLFWILFMLVNMLFPVYTSTKTNSKNKTQKRDSEFCHSLGRDKIVDILYTALCVFPEVVFSLLIVCSSTFMIAILHVHKKRVQHILCTHTYPRRSPENRATQTILILVCTFLAFYTLSSVLQGYIALSHDPSWWVMNTTAIISMGFPTLGPFVMSRDFTVSRFCFTCIRNIEKT</sequence>
<protein>
    <recommendedName>
        <fullName evidence="13">Vomeronasal type-1 receptor</fullName>
    </recommendedName>
</protein>
<dbReference type="OMA" id="DHKERAP"/>
<dbReference type="UCSC" id="uc008aqh.2">
    <property type="organism name" value="mouse"/>
</dbReference>
<dbReference type="OrthoDB" id="9606139at2759"/>
<comment type="subcellular location">
    <subcellularLocation>
        <location evidence="2 13">Cell membrane</location>
        <topology evidence="2 13">Multi-pass membrane protein</topology>
    </subcellularLocation>
</comment>
<dbReference type="PANTHER" id="PTHR24062">
    <property type="entry name" value="VOMERONASAL TYPE-1 RECEPTOR"/>
    <property type="match status" value="1"/>
</dbReference>
<dbReference type="SUPFAM" id="SSF81321">
    <property type="entry name" value="Family A G protein-coupled receptor-like"/>
    <property type="match status" value="1"/>
</dbReference>
<dbReference type="PRINTS" id="PR01534">
    <property type="entry name" value="VOMERONASL1R"/>
</dbReference>
<evidence type="ECO:0000313" key="17">
    <source>
        <dbReference type="MGI" id="MGI:2159625"/>
    </source>
</evidence>
<dbReference type="PaxDb" id="10090-ENSMUSP00000076261"/>
<dbReference type="Ensembl" id="ENSMUST00000237560.2">
    <property type="protein sequence ID" value="ENSMUSP00000157872.2"/>
    <property type="gene ID" value="ENSMUSG00000062165.4"/>
</dbReference>
<keyword evidence="18" id="KW-1185">Reference proteome</keyword>
<dbReference type="Ensembl" id="ENSMUST00000237554.2">
    <property type="protein sequence ID" value="ENSMUSP00000157752.2"/>
    <property type="gene ID" value="ENSMUSG00000062165.4"/>
</dbReference>
<dbReference type="CTD" id="171227"/>
<keyword evidence="6 13" id="KW-0812">Transmembrane</keyword>
<dbReference type="InterPro" id="IPR004072">
    <property type="entry name" value="Vmron_rcpt_1"/>
</dbReference>
<dbReference type="AGR" id="MGI:2159625"/>
<feature type="domain" description="G-protein coupled receptors family 1 profile" evidence="14">
    <location>
        <begin position="69"/>
        <end position="331"/>
    </location>
</feature>
<dbReference type="KEGG" id="mmu:171227"/>
<proteinExistence type="evidence at transcript level"/>
<evidence type="ECO:0000256" key="8">
    <source>
        <dbReference type="ARBA" id="ARBA00023040"/>
    </source>
</evidence>
<dbReference type="eggNOG" id="ENOG502RD1P">
    <property type="taxonomic scope" value="Eukaryota"/>
</dbReference>
<keyword evidence="7 13" id="KW-1133">Transmembrane helix</keyword>
<dbReference type="DNASU" id="171227"/>
<dbReference type="GO" id="GO:0005886">
    <property type="term" value="C:plasma membrane"/>
    <property type="evidence" value="ECO:0000250"/>
    <property type="project" value="MGI"/>
</dbReference>
<dbReference type="Proteomes" id="UP000000589">
    <property type="component" value="Chromosome 17"/>
</dbReference>
<evidence type="ECO:0000256" key="4">
    <source>
        <dbReference type="ARBA" id="ARBA00022475"/>
    </source>
</evidence>
<feature type="transmembrane region" description="Helical" evidence="13">
    <location>
        <begin position="174"/>
        <end position="194"/>
    </location>
</feature>
<evidence type="ECO:0000256" key="12">
    <source>
        <dbReference type="ARBA" id="ARBA00023224"/>
    </source>
</evidence>
<keyword evidence="8 13" id="KW-0297">G-protein coupled receptor</keyword>
<reference evidence="15" key="1">
    <citation type="journal article" date="2004" name="Genome Res.">
        <title>The status, quality, and expansion of the NIH full-length cDNA project: the Mammalian Gene Collection (MGC).</title>
        <authorList>
            <consortium name="The MGC Project Team"/>
            <person name="Gerhard D.S."/>
            <person name="Wagner L."/>
            <person name="Feingold E.A."/>
            <person name="Shenmen C.M."/>
            <person name="Grouse L.H."/>
            <person name="Schuler G."/>
            <person name="Klein S.L."/>
            <person name="Old S."/>
            <person name="Rasooly R."/>
            <person name="Good P."/>
            <person name="Guyer M."/>
            <person name="Peck A.M."/>
            <person name="Derge J.G."/>
            <person name="Lipman D."/>
            <person name="Collins F.S."/>
            <person name="Jang W."/>
            <person name="Sherry S."/>
            <person name="Feolo M."/>
            <person name="Misquitta L."/>
            <person name="Lee E."/>
            <person name="Rotmistrovsky K."/>
            <person name="Greenhut S.F."/>
            <person name="Schaefer C.F."/>
            <person name="Buetow K."/>
            <person name="Bonner T.I."/>
            <person name="Haussler D."/>
            <person name="Kent J."/>
            <person name="Kiekhaus M."/>
            <person name="Furey T."/>
            <person name="Brent M."/>
            <person name="Prange C."/>
            <person name="Schreiber K."/>
            <person name="Shapiro N."/>
            <person name="Bhat N.K."/>
            <person name="Hopkins R.F."/>
            <person name="Hsie F."/>
            <person name="Driscoll T."/>
            <person name="Soares M.B."/>
            <person name="Casavant T.L."/>
            <person name="Scheetz T.E."/>
            <person name="Brown-stein M.J."/>
            <person name="Usdin T.B."/>
            <person name="Toshiyuki S."/>
            <person name="Carninci P."/>
            <person name="Piao Y."/>
            <person name="Dudekula D.B."/>
            <person name="Ko M.S."/>
            <person name="Kawakami K."/>
            <person name="Suzuki Y."/>
            <person name="Sugano S."/>
            <person name="Gruber C.E."/>
            <person name="Smith M.R."/>
            <person name="Simmons B."/>
            <person name="Moore T."/>
            <person name="Waterman R."/>
            <person name="Johnson S.L."/>
            <person name="Ruan Y."/>
            <person name="Wei C.L."/>
            <person name="Mathavan S."/>
            <person name="Gunaratne P.H."/>
            <person name="Wu J."/>
            <person name="Garcia A.M."/>
            <person name="Hulyk S.W."/>
            <person name="Fuh E."/>
            <person name="Yuan Y."/>
            <person name="Sneed A."/>
            <person name="Kowis C."/>
            <person name="Hodgson A."/>
            <person name="Muzny D.M."/>
            <person name="McPherson J."/>
            <person name="Gibbs R.A."/>
            <person name="Fahey J."/>
            <person name="Helton E."/>
            <person name="Ketteman M."/>
            <person name="Madan A."/>
            <person name="Rodrigues S."/>
            <person name="Sanchez A."/>
            <person name="Whiting M."/>
            <person name="Madari A."/>
            <person name="Young A.C."/>
            <person name="Wetherby K.D."/>
            <person name="Granite S.J."/>
            <person name="Kwong P.N."/>
            <person name="Brinkley C.P."/>
            <person name="Pearson R.L."/>
            <person name="Bouffard G.G."/>
            <person name="Blakesly R.W."/>
            <person name="Green E.D."/>
            <person name="Dickson M.C."/>
            <person name="Rodriguez A.C."/>
            <person name="Grimwood J."/>
            <person name="Schmutz J."/>
            <person name="Myers R.M."/>
            <person name="Butterfield Y.S."/>
            <person name="Griffith M."/>
            <person name="Griffith O.L."/>
            <person name="Krzywinski M.I."/>
            <person name="Liao N."/>
            <person name="Morin R."/>
            <person name="Morrin R."/>
            <person name="Palmquist D."/>
            <person name="Petrescu A.S."/>
            <person name="Skalska U."/>
            <person name="Smailus D.E."/>
            <person name="Stott J.M."/>
            <person name="Schnerch A."/>
            <person name="Schein J.E."/>
            <person name="Jones S.J."/>
            <person name="Holt R.A."/>
            <person name="Baross A."/>
            <person name="Marra M.A."/>
            <person name="Clifton S."/>
            <person name="Makowski K.A."/>
            <person name="Bosak S."/>
            <person name="Malek J."/>
        </authorList>
    </citation>
    <scope>NUCLEOTIDE SEQUENCE [LARGE SCALE MRNA]</scope>
    <source>
        <tissue evidence="15">Brain</tissue>
    </source>
</reference>
<dbReference type="GeneTree" id="ENSGT00960000186612"/>
<keyword evidence="11" id="KW-0325">Glycoprotein</keyword>
<dbReference type="EMBL" id="BC132631">
    <property type="protein sequence ID" value="AAI32632.1"/>
    <property type="molecule type" value="mRNA"/>
</dbReference>
<evidence type="ECO:0000256" key="11">
    <source>
        <dbReference type="ARBA" id="ARBA00023180"/>
    </source>
</evidence>
<dbReference type="InterPro" id="IPR017452">
    <property type="entry name" value="GPCR_Rhodpsn_7TM"/>
</dbReference>
<keyword evidence="5 13" id="KW-0589">Pheromone response</keyword>
<evidence type="ECO:0000313" key="16">
    <source>
        <dbReference type="Ensembl" id="ENSMUSP00000076261.3"/>
    </source>
</evidence>
<dbReference type="PROSITE" id="PS50262">
    <property type="entry name" value="G_PROTEIN_RECEP_F1_2"/>
    <property type="match status" value="1"/>
</dbReference>
<keyword evidence="9 13" id="KW-0472">Membrane</keyword>
<evidence type="ECO:0000313" key="18">
    <source>
        <dbReference type="Proteomes" id="UP000000589"/>
    </source>
</evidence>
<feature type="transmembrane region" description="Helical" evidence="13">
    <location>
        <begin position="310"/>
        <end position="330"/>
    </location>
</feature>
<dbReference type="BioGRID-ORCS" id="171227">
    <property type="hits" value="5 hits in 73 CRISPR screens"/>
</dbReference>
<dbReference type="GO" id="GO:0019236">
    <property type="term" value="P:response to pheromone"/>
    <property type="evidence" value="ECO:0000250"/>
    <property type="project" value="MGI"/>
</dbReference>
<evidence type="ECO:0000256" key="6">
    <source>
        <dbReference type="ARBA" id="ARBA00022692"/>
    </source>
</evidence>
<dbReference type="MGI" id="MGI:2159625">
    <property type="gene designation" value="Vmn1r232"/>
</dbReference>
<comment type="function">
    <text evidence="1">Putative pheromone receptor.</text>
</comment>
<evidence type="ECO:0000256" key="10">
    <source>
        <dbReference type="ARBA" id="ARBA00023170"/>
    </source>
</evidence>
<dbReference type="GO" id="GO:0016503">
    <property type="term" value="F:pheromone receptor activity"/>
    <property type="evidence" value="ECO:0000250"/>
    <property type="project" value="MGI"/>
</dbReference>
<evidence type="ECO:0000256" key="7">
    <source>
        <dbReference type="ARBA" id="ARBA00022989"/>
    </source>
</evidence>
<reference evidence="16" key="4">
    <citation type="submission" date="2025-05" db="UniProtKB">
        <authorList>
            <consortium name="Ensembl"/>
        </authorList>
    </citation>
    <scope>IDENTIFICATION</scope>
    <source>
        <strain evidence="16">C57BL/6J</strain>
    </source>
</reference>
<dbReference type="FunFam" id="1.20.1070.10:FF:000033">
    <property type="entry name" value="Vomeronasal type-1 receptor"/>
    <property type="match status" value="1"/>
</dbReference>